<dbReference type="InterPro" id="IPR008506">
    <property type="entry name" value="SND2/TMEM208"/>
</dbReference>
<protein>
    <recommendedName>
        <fullName evidence="11">DUF788-domain-containing protein</fullName>
    </recommendedName>
</protein>
<sequence>MAQKATKTLAAKNTATLNRTHLISLGVYGLFFLLRLLLLRRSLWSFTFLTLPALVIELYFERLSRPTHDPTTKDLKRAGEDLDAKGLTEWMWDVLYWTWGNVILVVLFGDRAWWLYLVVPGYSAYLAVSTYLGMKSGFSGLTAGAGGEGAPASGAGGQSKRQAKMEKRGGQQVRYR</sequence>
<feature type="transmembrane region" description="Helical" evidence="8">
    <location>
        <begin position="114"/>
        <end position="134"/>
    </location>
</feature>
<feature type="region of interest" description="Disordered" evidence="7">
    <location>
        <begin position="147"/>
        <end position="176"/>
    </location>
</feature>
<evidence type="ECO:0000256" key="1">
    <source>
        <dbReference type="ARBA" id="ARBA00004477"/>
    </source>
</evidence>
<keyword evidence="5 8" id="KW-1133">Transmembrane helix</keyword>
<feature type="transmembrane region" description="Helical" evidence="8">
    <location>
        <begin position="20"/>
        <end position="37"/>
    </location>
</feature>
<dbReference type="GO" id="GO:0005789">
    <property type="term" value="C:endoplasmic reticulum membrane"/>
    <property type="evidence" value="ECO:0007669"/>
    <property type="project" value="UniProtKB-SubCell"/>
</dbReference>
<dbReference type="OrthoDB" id="10012212at2759"/>
<evidence type="ECO:0000313" key="10">
    <source>
        <dbReference type="Proteomes" id="UP000799436"/>
    </source>
</evidence>
<reference evidence="9" key="1">
    <citation type="journal article" date="2020" name="Stud. Mycol.">
        <title>101 Dothideomycetes genomes: a test case for predicting lifestyles and emergence of pathogens.</title>
        <authorList>
            <person name="Haridas S."/>
            <person name="Albert R."/>
            <person name="Binder M."/>
            <person name="Bloem J."/>
            <person name="Labutti K."/>
            <person name="Salamov A."/>
            <person name="Andreopoulos B."/>
            <person name="Baker S."/>
            <person name="Barry K."/>
            <person name="Bills G."/>
            <person name="Bluhm B."/>
            <person name="Cannon C."/>
            <person name="Castanera R."/>
            <person name="Culley D."/>
            <person name="Daum C."/>
            <person name="Ezra D."/>
            <person name="Gonzalez J."/>
            <person name="Henrissat B."/>
            <person name="Kuo A."/>
            <person name="Liang C."/>
            <person name="Lipzen A."/>
            <person name="Lutzoni F."/>
            <person name="Magnuson J."/>
            <person name="Mondo S."/>
            <person name="Nolan M."/>
            <person name="Ohm R."/>
            <person name="Pangilinan J."/>
            <person name="Park H.-J."/>
            <person name="Ramirez L."/>
            <person name="Alfaro M."/>
            <person name="Sun H."/>
            <person name="Tritt A."/>
            <person name="Yoshinaga Y."/>
            <person name="Zwiers L.-H."/>
            <person name="Turgeon B."/>
            <person name="Goodwin S."/>
            <person name="Spatafora J."/>
            <person name="Crous P."/>
            <person name="Grigoriev I."/>
        </authorList>
    </citation>
    <scope>NUCLEOTIDE SEQUENCE</scope>
    <source>
        <strain evidence="9">CBS 116005</strain>
    </source>
</reference>
<accession>A0A6G1L7B5</accession>
<comment type="subcellular location">
    <subcellularLocation>
        <location evidence="1">Endoplasmic reticulum membrane</location>
        <topology evidence="1">Multi-pass membrane protein</topology>
    </subcellularLocation>
</comment>
<keyword evidence="3 8" id="KW-0812">Transmembrane</keyword>
<keyword evidence="4" id="KW-0256">Endoplasmic reticulum</keyword>
<dbReference type="PANTHER" id="PTHR13505">
    <property type="entry name" value="TRANSMEMBRANE PROTEIN 208"/>
    <property type="match status" value="1"/>
</dbReference>
<dbReference type="AlphaFoldDB" id="A0A6G1L7B5"/>
<evidence type="ECO:0000256" key="4">
    <source>
        <dbReference type="ARBA" id="ARBA00022824"/>
    </source>
</evidence>
<evidence type="ECO:0000256" key="2">
    <source>
        <dbReference type="ARBA" id="ARBA00009950"/>
    </source>
</evidence>
<dbReference type="PANTHER" id="PTHR13505:SF7">
    <property type="entry name" value="TRANSMEMBRANE PROTEIN 208"/>
    <property type="match status" value="1"/>
</dbReference>
<evidence type="ECO:0000313" key="9">
    <source>
        <dbReference type="EMBL" id="KAF2768318.1"/>
    </source>
</evidence>
<evidence type="ECO:0000256" key="3">
    <source>
        <dbReference type="ARBA" id="ARBA00022692"/>
    </source>
</evidence>
<dbReference type="GO" id="GO:0005773">
    <property type="term" value="C:vacuole"/>
    <property type="evidence" value="ECO:0007669"/>
    <property type="project" value="GOC"/>
</dbReference>
<evidence type="ECO:0008006" key="11">
    <source>
        <dbReference type="Google" id="ProtNLM"/>
    </source>
</evidence>
<dbReference type="GO" id="GO:0006624">
    <property type="term" value="P:vacuolar protein processing"/>
    <property type="evidence" value="ECO:0007669"/>
    <property type="project" value="TreeGrafter"/>
</dbReference>
<gene>
    <name evidence="9" type="ORF">EJ03DRAFT_352233</name>
</gene>
<evidence type="ECO:0000256" key="8">
    <source>
        <dbReference type="SAM" id="Phobius"/>
    </source>
</evidence>
<evidence type="ECO:0000256" key="5">
    <source>
        <dbReference type="ARBA" id="ARBA00022989"/>
    </source>
</evidence>
<comment type="similarity">
    <text evidence="2">Belongs to the TMEM208 family.</text>
</comment>
<evidence type="ECO:0000256" key="6">
    <source>
        <dbReference type="ARBA" id="ARBA00023136"/>
    </source>
</evidence>
<name>A0A6G1L7B5_9PEZI</name>
<dbReference type="EMBL" id="ML995845">
    <property type="protein sequence ID" value="KAF2768318.1"/>
    <property type="molecule type" value="Genomic_DNA"/>
</dbReference>
<dbReference type="Pfam" id="PF05620">
    <property type="entry name" value="TMEM208_SND2"/>
    <property type="match status" value="1"/>
</dbReference>
<dbReference type="Proteomes" id="UP000799436">
    <property type="component" value="Unassembled WGS sequence"/>
</dbReference>
<feature type="transmembrane region" description="Helical" evidence="8">
    <location>
        <begin position="90"/>
        <end position="108"/>
    </location>
</feature>
<feature type="compositionally biased region" description="Gly residues" evidence="7">
    <location>
        <begin position="147"/>
        <end position="157"/>
    </location>
</feature>
<organism evidence="9 10">
    <name type="scientific">Teratosphaeria nubilosa</name>
    <dbReference type="NCBI Taxonomy" id="161662"/>
    <lineage>
        <taxon>Eukaryota</taxon>
        <taxon>Fungi</taxon>
        <taxon>Dikarya</taxon>
        <taxon>Ascomycota</taxon>
        <taxon>Pezizomycotina</taxon>
        <taxon>Dothideomycetes</taxon>
        <taxon>Dothideomycetidae</taxon>
        <taxon>Mycosphaerellales</taxon>
        <taxon>Teratosphaeriaceae</taxon>
        <taxon>Teratosphaeria</taxon>
    </lineage>
</organism>
<keyword evidence="10" id="KW-1185">Reference proteome</keyword>
<keyword evidence="6 8" id="KW-0472">Membrane</keyword>
<proteinExistence type="inferred from homology"/>
<evidence type="ECO:0000256" key="7">
    <source>
        <dbReference type="SAM" id="MobiDB-lite"/>
    </source>
</evidence>